<reference evidence="2 3" key="1">
    <citation type="journal article" date="2017" name="Mol. Ecol.">
        <title>Comparative and population genomic landscape of Phellinus noxius: A hypervariable fungus causing root rot in trees.</title>
        <authorList>
            <person name="Chung C.L."/>
            <person name="Lee T.J."/>
            <person name="Akiba M."/>
            <person name="Lee H.H."/>
            <person name="Kuo T.H."/>
            <person name="Liu D."/>
            <person name="Ke H.M."/>
            <person name="Yokoi T."/>
            <person name="Roa M.B."/>
            <person name="Lu M.J."/>
            <person name="Chang Y.Y."/>
            <person name="Ann P.J."/>
            <person name="Tsai J.N."/>
            <person name="Chen C.Y."/>
            <person name="Tzean S.S."/>
            <person name="Ota Y."/>
            <person name="Hattori T."/>
            <person name="Sahashi N."/>
            <person name="Liou R.F."/>
            <person name="Kikuchi T."/>
            <person name="Tsai I.J."/>
        </authorList>
    </citation>
    <scope>NUCLEOTIDE SEQUENCE [LARGE SCALE GENOMIC DNA]</scope>
    <source>
        <strain evidence="2 3">FFPRI411160</strain>
    </source>
</reference>
<accession>A0A286U7X9</accession>
<proteinExistence type="predicted"/>
<protein>
    <submittedName>
        <fullName evidence="2">Uncharacterized protein</fullName>
    </submittedName>
</protein>
<keyword evidence="1" id="KW-0472">Membrane</keyword>
<name>A0A286U7X9_9AGAM</name>
<keyword evidence="1" id="KW-1133">Transmembrane helix</keyword>
<comment type="caution">
    <text evidence="2">The sequence shown here is derived from an EMBL/GenBank/DDBJ whole genome shotgun (WGS) entry which is preliminary data.</text>
</comment>
<gene>
    <name evidence="2" type="ORF">PNOK_0853900</name>
</gene>
<evidence type="ECO:0000313" key="2">
    <source>
        <dbReference type="EMBL" id="PAV15681.1"/>
    </source>
</evidence>
<dbReference type="Proteomes" id="UP000217199">
    <property type="component" value="Unassembled WGS sequence"/>
</dbReference>
<dbReference type="InParanoid" id="A0A286U7X9"/>
<keyword evidence="1" id="KW-0812">Transmembrane</keyword>
<feature type="transmembrane region" description="Helical" evidence="1">
    <location>
        <begin position="45"/>
        <end position="63"/>
    </location>
</feature>
<keyword evidence="3" id="KW-1185">Reference proteome</keyword>
<dbReference type="AlphaFoldDB" id="A0A286U7X9"/>
<evidence type="ECO:0000313" key="3">
    <source>
        <dbReference type="Proteomes" id="UP000217199"/>
    </source>
</evidence>
<sequence>MGREKCKMWRAHKFRLGFGHAALFFLVQVYYAFYDSDVRRSFHTYTFSIMYSIICVVYILLVAKHVVILDVIPDPRESLTLTR</sequence>
<feature type="transmembrane region" description="Helical" evidence="1">
    <location>
        <begin position="12"/>
        <end position="33"/>
    </location>
</feature>
<dbReference type="EMBL" id="NBII01000009">
    <property type="protein sequence ID" value="PAV15681.1"/>
    <property type="molecule type" value="Genomic_DNA"/>
</dbReference>
<evidence type="ECO:0000256" key="1">
    <source>
        <dbReference type="SAM" id="Phobius"/>
    </source>
</evidence>
<organism evidence="2 3">
    <name type="scientific">Pyrrhoderma noxium</name>
    <dbReference type="NCBI Taxonomy" id="2282107"/>
    <lineage>
        <taxon>Eukaryota</taxon>
        <taxon>Fungi</taxon>
        <taxon>Dikarya</taxon>
        <taxon>Basidiomycota</taxon>
        <taxon>Agaricomycotina</taxon>
        <taxon>Agaricomycetes</taxon>
        <taxon>Hymenochaetales</taxon>
        <taxon>Hymenochaetaceae</taxon>
        <taxon>Pyrrhoderma</taxon>
    </lineage>
</organism>